<reference evidence="2" key="1">
    <citation type="journal article" date="2021" name="Nat. Commun.">
        <title>Genetic determinants of endophytism in the Arabidopsis root mycobiome.</title>
        <authorList>
            <person name="Mesny F."/>
            <person name="Miyauchi S."/>
            <person name="Thiergart T."/>
            <person name="Pickel B."/>
            <person name="Atanasova L."/>
            <person name="Karlsson M."/>
            <person name="Huettel B."/>
            <person name="Barry K.W."/>
            <person name="Haridas S."/>
            <person name="Chen C."/>
            <person name="Bauer D."/>
            <person name="Andreopoulos W."/>
            <person name="Pangilinan J."/>
            <person name="LaButti K."/>
            <person name="Riley R."/>
            <person name="Lipzen A."/>
            <person name="Clum A."/>
            <person name="Drula E."/>
            <person name="Henrissat B."/>
            <person name="Kohler A."/>
            <person name="Grigoriev I.V."/>
            <person name="Martin F.M."/>
            <person name="Hacquard S."/>
        </authorList>
    </citation>
    <scope>NUCLEOTIDE SEQUENCE</scope>
    <source>
        <strain evidence="2">MPI-SDFR-AT-0120</strain>
    </source>
</reference>
<sequence>MEWKLLLEEFAREEWAKAQRHYLEVYMLSEARERIRSRWDETQIRMVAYLSVVHNVYQRSLLPVAPFLTFMLTYGFTQLILFRWLLPAFEDVKSMGFGQITPLALLTLPILAAAEIYYESKQSNELVHTQNTFSISSTHTLPFASSANITDPHLVRAESSSRAFDSNLKLVTRYFYREKKEVDLLCIDVQNEDDWKNVVRLKANIWALTVHLHEKEQGLKISRSVICFHLLFTIVAGVIGVLLNLPDSDASVAAGSLLWTYAAAKLALWLVGNLKSLDLKTHRRLLSEMRKIPHR</sequence>
<dbReference type="OrthoDB" id="5427664at2759"/>
<accession>A0A8K0QZ53</accession>
<dbReference type="EMBL" id="JAGMVJ010000019">
    <property type="protein sequence ID" value="KAH7076240.1"/>
    <property type="molecule type" value="Genomic_DNA"/>
</dbReference>
<keyword evidence="1" id="KW-1133">Transmembrane helix</keyword>
<dbReference type="Proteomes" id="UP000813461">
    <property type="component" value="Unassembled WGS sequence"/>
</dbReference>
<evidence type="ECO:0000256" key="1">
    <source>
        <dbReference type="SAM" id="Phobius"/>
    </source>
</evidence>
<keyword evidence="1" id="KW-0472">Membrane</keyword>
<feature type="transmembrane region" description="Helical" evidence="1">
    <location>
        <begin position="97"/>
        <end position="118"/>
    </location>
</feature>
<proteinExistence type="predicted"/>
<evidence type="ECO:0000313" key="3">
    <source>
        <dbReference type="Proteomes" id="UP000813461"/>
    </source>
</evidence>
<dbReference type="AlphaFoldDB" id="A0A8K0QZ53"/>
<organism evidence="2 3">
    <name type="scientific">Paraphoma chrysanthemicola</name>
    <dbReference type="NCBI Taxonomy" id="798071"/>
    <lineage>
        <taxon>Eukaryota</taxon>
        <taxon>Fungi</taxon>
        <taxon>Dikarya</taxon>
        <taxon>Ascomycota</taxon>
        <taxon>Pezizomycotina</taxon>
        <taxon>Dothideomycetes</taxon>
        <taxon>Pleosporomycetidae</taxon>
        <taxon>Pleosporales</taxon>
        <taxon>Pleosporineae</taxon>
        <taxon>Phaeosphaeriaceae</taxon>
        <taxon>Paraphoma</taxon>
    </lineage>
</organism>
<protein>
    <submittedName>
        <fullName evidence="2">Uncharacterized protein</fullName>
    </submittedName>
</protein>
<name>A0A8K0QZ53_9PLEO</name>
<evidence type="ECO:0000313" key="2">
    <source>
        <dbReference type="EMBL" id="KAH7076240.1"/>
    </source>
</evidence>
<feature type="transmembrane region" description="Helical" evidence="1">
    <location>
        <begin position="225"/>
        <end position="245"/>
    </location>
</feature>
<feature type="transmembrane region" description="Helical" evidence="1">
    <location>
        <begin position="257"/>
        <end position="274"/>
    </location>
</feature>
<comment type="caution">
    <text evidence="2">The sequence shown here is derived from an EMBL/GenBank/DDBJ whole genome shotgun (WGS) entry which is preliminary data.</text>
</comment>
<gene>
    <name evidence="2" type="ORF">FB567DRAFT_156627</name>
</gene>
<keyword evidence="1" id="KW-0812">Transmembrane</keyword>
<keyword evidence="3" id="KW-1185">Reference proteome</keyword>
<feature type="transmembrane region" description="Helical" evidence="1">
    <location>
        <begin position="64"/>
        <end position="85"/>
    </location>
</feature>